<comment type="pathway">
    <text evidence="2">Secondary metabolite biosynthesis.</text>
</comment>
<evidence type="ECO:0000256" key="7">
    <source>
        <dbReference type="ARBA" id="ARBA00023004"/>
    </source>
</evidence>
<evidence type="ECO:0000256" key="10">
    <source>
        <dbReference type="RuleBase" id="RU000461"/>
    </source>
</evidence>
<dbReference type="InterPro" id="IPR001128">
    <property type="entry name" value="Cyt_P450"/>
</dbReference>
<evidence type="ECO:0000313" key="11">
    <source>
        <dbReference type="EMBL" id="TFL04395.1"/>
    </source>
</evidence>
<keyword evidence="7 9" id="KW-0408">Iron</keyword>
<keyword evidence="5 9" id="KW-0479">Metal-binding</keyword>
<dbReference type="GO" id="GO:0016705">
    <property type="term" value="F:oxidoreductase activity, acting on paired donors, with incorporation or reduction of molecular oxygen"/>
    <property type="evidence" value="ECO:0007669"/>
    <property type="project" value="InterPro"/>
</dbReference>
<proteinExistence type="inferred from homology"/>
<dbReference type="CDD" id="cd11065">
    <property type="entry name" value="CYP64-like"/>
    <property type="match status" value="1"/>
</dbReference>
<keyword evidence="4 9" id="KW-0349">Heme</keyword>
<dbReference type="EMBL" id="ML178818">
    <property type="protein sequence ID" value="TFL04395.1"/>
    <property type="molecule type" value="Genomic_DNA"/>
</dbReference>
<gene>
    <name evidence="11" type="ORF">BDV98DRAFT_502000</name>
</gene>
<reference evidence="11 12" key="1">
    <citation type="journal article" date="2019" name="Nat. Ecol. Evol.">
        <title>Megaphylogeny resolves global patterns of mushroom evolution.</title>
        <authorList>
            <person name="Varga T."/>
            <person name="Krizsan K."/>
            <person name="Foldi C."/>
            <person name="Dima B."/>
            <person name="Sanchez-Garcia M."/>
            <person name="Sanchez-Ramirez S."/>
            <person name="Szollosi G.J."/>
            <person name="Szarkandi J.G."/>
            <person name="Papp V."/>
            <person name="Albert L."/>
            <person name="Andreopoulos W."/>
            <person name="Angelini C."/>
            <person name="Antonin V."/>
            <person name="Barry K.W."/>
            <person name="Bougher N.L."/>
            <person name="Buchanan P."/>
            <person name="Buyck B."/>
            <person name="Bense V."/>
            <person name="Catcheside P."/>
            <person name="Chovatia M."/>
            <person name="Cooper J."/>
            <person name="Damon W."/>
            <person name="Desjardin D."/>
            <person name="Finy P."/>
            <person name="Geml J."/>
            <person name="Haridas S."/>
            <person name="Hughes K."/>
            <person name="Justo A."/>
            <person name="Karasinski D."/>
            <person name="Kautmanova I."/>
            <person name="Kiss B."/>
            <person name="Kocsube S."/>
            <person name="Kotiranta H."/>
            <person name="LaButti K.M."/>
            <person name="Lechner B.E."/>
            <person name="Liimatainen K."/>
            <person name="Lipzen A."/>
            <person name="Lukacs Z."/>
            <person name="Mihaltcheva S."/>
            <person name="Morgado L.N."/>
            <person name="Niskanen T."/>
            <person name="Noordeloos M.E."/>
            <person name="Ohm R.A."/>
            <person name="Ortiz-Santana B."/>
            <person name="Ovrebo C."/>
            <person name="Racz N."/>
            <person name="Riley R."/>
            <person name="Savchenko A."/>
            <person name="Shiryaev A."/>
            <person name="Soop K."/>
            <person name="Spirin V."/>
            <person name="Szebenyi C."/>
            <person name="Tomsovsky M."/>
            <person name="Tulloss R.E."/>
            <person name="Uehling J."/>
            <person name="Grigoriev I.V."/>
            <person name="Vagvolgyi C."/>
            <person name="Papp T."/>
            <person name="Martin F.M."/>
            <person name="Miettinen O."/>
            <person name="Hibbett D.S."/>
            <person name="Nagy L.G."/>
        </authorList>
    </citation>
    <scope>NUCLEOTIDE SEQUENCE [LARGE SCALE GENOMIC DNA]</scope>
    <source>
        <strain evidence="11 12">CBS 309.79</strain>
    </source>
</reference>
<keyword evidence="6 10" id="KW-0560">Oxidoreductase</keyword>
<evidence type="ECO:0000256" key="5">
    <source>
        <dbReference type="ARBA" id="ARBA00022723"/>
    </source>
</evidence>
<dbReference type="InterPro" id="IPR050364">
    <property type="entry name" value="Cytochrome_P450_fung"/>
</dbReference>
<sequence>MVREWRRAPLPPGPRGLPFVGNVRDWPEIGDQPKVFAEWAKKYGPVVHVCVMGQPFVLLNTWTAAHDLMTRRSENYSDRHCNTLIHDDKLSGYGGWHLPMMPYGAKWRVFRKHFHSLFRIQEVEPMRPAILDLSSEFLHHLRNTPNDFRQLIRSYTAKSISKFVFSHDQPLNTEDPYLTLNDELMAEFNGYFFGNVFLVDVFPFLKHIPASWPGAGFKRFAIQHKKKVQDLIDGLHNRLQLAIANGTAEPCMVTRSMEKAAQATGVVSAAEEQLIKCNAMLSYAAGTDTSASVLANFFLCMSMYPEVQKKAQEEVDRVTGGTRLPDFEDREALTYISAVLLESIRWHAPGPVSIPHKSVKEDIYMGYRIPAGSVILGNVAEITHSTDFYENPSEYQPARFLDANWQIIPELEVPIQDAFGFGRRVCPGRHLALESMWILMARIIATHNIGKELDANGKEIEPVIKFTGGVTTHPEPYGCHITARGKIQVD</sequence>
<dbReference type="PRINTS" id="PR00463">
    <property type="entry name" value="EP450I"/>
</dbReference>
<evidence type="ECO:0000256" key="8">
    <source>
        <dbReference type="ARBA" id="ARBA00023033"/>
    </source>
</evidence>
<dbReference type="PROSITE" id="PS00086">
    <property type="entry name" value="CYTOCHROME_P450"/>
    <property type="match status" value="1"/>
</dbReference>
<comment type="similarity">
    <text evidence="3 10">Belongs to the cytochrome P450 family.</text>
</comment>
<dbReference type="InterPro" id="IPR002401">
    <property type="entry name" value="Cyt_P450_E_grp-I"/>
</dbReference>
<name>A0A5C3QQY1_9AGAR</name>
<dbReference type="STRING" id="1884261.A0A5C3QQY1"/>
<comment type="cofactor">
    <cofactor evidence="1 9">
        <name>heme</name>
        <dbReference type="ChEBI" id="CHEBI:30413"/>
    </cofactor>
</comment>
<keyword evidence="12" id="KW-1185">Reference proteome</keyword>
<protein>
    <submittedName>
        <fullName evidence="11">Cytochrome P450</fullName>
    </submittedName>
</protein>
<evidence type="ECO:0000256" key="6">
    <source>
        <dbReference type="ARBA" id="ARBA00023002"/>
    </source>
</evidence>
<dbReference type="GO" id="GO:0020037">
    <property type="term" value="F:heme binding"/>
    <property type="evidence" value="ECO:0007669"/>
    <property type="project" value="InterPro"/>
</dbReference>
<dbReference type="GO" id="GO:0005506">
    <property type="term" value="F:iron ion binding"/>
    <property type="evidence" value="ECO:0007669"/>
    <property type="project" value="InterPro"/>
</dbReference>
<dbReference type="PANTHER" id="PTHR46300">
    <property type="entry name" value="P450, PUTATIVE (EUROFUNG)-RELATED-RELATED"/>
    <property type="match status" value="1"/>
</dbReference>
<evidence type="ECO:0000256" key="1">
    <source>
        <dbReference type="ARBA" id="ARBA00001971"/>
    </source>
</evidence>
<dbReference type="OrthoDB" id="2789670at2759"/>
<dbReference type="Gene3D" id="1.10.630.10">
    <property type="entry name" value="Cytochrome P450"/>
    <property type="match status" value="1"/>
</dbReference>
<evidence type="ECO:0000256" key="4">
    <source>
        <dbReference type="ARBA" id="ARBA00022617"/>
    </source>
</evidence>
<evidence type="ECO:0000256" key="3">
    <source>
        <dbReference type="ARBA" id="ARBA00010617"/>
    </source>
</evidence>
<keyword evidence="8 10" id="KW-0503">Monooxygenase</keyword>
<evidence type="ECO:0000256" key="2">
    <source>
        <dbReference type="ARBA" id="ARBA00005179"/>
    </source>
</evidence>
<organism evidence="11 12">
    <name type="scientific">Pterulicium gracile</name>
    <dbReference type="NCBI Taxonomy" id="1884261"/>
    <lineage>
        <taxon>Eukaryota</taxon>
        <taxon>Fungi</taxon>
        <taxon>Dikarya</taxon>
        <taxon>Basidiomycota</taxon>
        <taxon>Agaricomycotina</taxon>
        <taxon>Agaricomycetes</taxon>
        <taxon>Agaricomycetidae</taxon>
        <taxon>Agaricales</taxon>
        <taxon>Pleurotineae</taxon>
        <taxon>Pterulaceae</taxon>
        <taxon>Pterulicium</taxon>
    </lineage>
</organism>
<feature type="binding site" description="axial binding residue" evidence="9">
    <location>
        <position position="426"/>
    </location>
    <ligand>
        <name>heme</name>
        <dbReference type="ChEBI" id="CHEBI:30413"/>
    </ligand>
    <ligandPart>
        <name>Fe</name>
        <dbReference type="ChEBI" id="CHEBI:18248"/>
    </ligandPart>
</feature>
<dbReference type="SUPFAM" id="SSF48264">
    <property type="entry name" value="Cytochrome P450"/>
    <property type="match status" value="1"/>
</dbReference>
<accession>A0A5C3QQY1</accession>
<dbReference type="Pfam" id="PF00067">
    <property type="entry name" value="p450"/>
    <property type="match status" value="1"/>
</dbReference>
<dbReference type="GO" id="GO:0004497">
    <property type="term" value="F:monooxygenase activity"/>
    <property type="evidence" value="ECO:0007669"/>
    <property type="project" value="UniProtKB-KW"/>
</dbReference>
<dbReference type="PANTHER" id="PTHR46300:SF7">
    <property type="entry name" value="P450, PUTATIVE (EUROFUNG)-RELATED"/>
    <property type="match status" value="1"/>
</dbReference>
<dbReference type="Proteomes" id="UP000305067">
    <property type="component" value="Unassembled WGS sequence"/>
</dbReference>
<dbReference type="InterPro" id="IPR017972">
    <property type="entry name" value="Cyt_P450_CS"/>
</dbReference>
<dbReference type="InterPro" id="IPR036396">
    <property type="entry name" value="Cyt_P450_sf"/>
</dbReference>
<evidence type="ECO:0000256" key="9">
    <source>
        <dbReference type="PIRSR" id="PIRSR602401-1"/>
    </source>
</evidence>
<evidence type="ECO:0000313" key="12">
    <source>
        <dbReference type="Proteomes" id="UP000305067"/>
    </source>
</evidence>
<dbReference type="AlphaFoldDB" id="A0A5C3QQY1"/>